<dbReference type="InterPro" id="IPR009097">
    <property type="entry name" value="Cyclic_Pdiesterase"/>
</dbReference>
<organism evidence="2">
    <name type="scientific">Candidatus Kentrum sp. LFY</name>
    <dbReference type="NCBI Taxonomy" id="2126342"/>
    <lineage>
        <taxon>Bacteria</taxon>
        <taxon>Pseudomonadati</taxon>
        <taxon>Pseudomonadota</taxon>
        <taxon>Gammaproteobacteria</taxon>
        <taxon>Candidatus Kentrum</taxon>
    </lineage>
</organism>
<dbReference type="Gene3D" id="3.90.1140.10">
    <property type="entry name" value="Cyclic phosphodiesterase"/>
    <property type="match status" value="1"/>
</dbReference>
<protein>
    <recommendedName>
        <fullName evidence="3">2'-5' RNA ligase</fullName>
    </recommendedName>
</protein>
<evidence type="ECO:0008006" key="3">
    <source>
        <dbReference type="Google" id="ProtNLM"/>
    </source>
</evidence>
<evidence type="ECO:0000313" key="2">
    <source>
        <dbReference type="EMBL" id="VFK19459.1"/>
    </source>
</evidence>
<dbReference type="AlphaFoldDB" id="A0A450WR15"/>
<dbReference type="EMBL" id="CAADFN010000058">
    <property type="protein sequence ID" value="VFK19459.1"/>
    <property type="molecule type" value="Genomic_DNA"/>
</dbReference>
<sequence>MANRNKFLFIDIKDEQINRLLSSLRAIFCGHDSSTTNIHITVRGPQHYFNFAALEENIKKYEAENRCLKIGGVGRFNNPDSHIIYIKVDCGDLKKYGLWEKIDYKGNYNPHITLYNGSDEDRANVIYDFLKSIDFHRECSDYEFRVHTRDQRSFTLGRKAQITVLTKADLVILDMAKDMIGRECRAFNSRSGATEGRPPRYTNSEFSAPNGPNETKRPRLTSVRSIG</sequence>
<dbReference type="SUPFAM" id="SSF55144">
    <property type="entry name" value="LigT-like"/>
    <property type="match status" value="1"/>
</dbReference>
<feature type="region of interest" description="Disordered" evidence="1">
    <location>
        <begin position="189"/>
        <end position="227"/>
    </location>
</feature>
<accession>A0A450WR15</accession>
<proteinExistence type="predicted"/>
<name>A0A450WR15_9GAMM</name>
<feature type="compositionally biased region" description="Polar residues" evidence="1">
    <location>
        <begin position="201"/>
        <end position="213"/>
    </location>
</feature>
<gene>
    <name evidence="2" type="ORF">BECKLFY1418C_GA0070996_10586</name>
</gene>
<evidence type="ECO:0000256" key="1">
    <source>
        <dbReference type="SAM" id="MobiDB-lite"/>
    </source>
</evidence>
<reference evidence="2" key="1">
    <citation type="submission" date="2019-02" db="EMBL/GenBank/DDBJ databases">
        <authorList>
            <person name="Gruber-Vodicka R. H."/>
            <person name="Seah K. B. B."/>
        </authorList>
    </citation>
    <scope>NUCLEOTIDE SEQUENCE</scope>
    <source>
        <strain evidence="2">BECK_BY7</strain>
    </source>
</reference>